<proteinExistence type="inferred from homology"/>
<dbReference type="InterPro" id="IPR036291">
    <property type="entry name" value="NAD(P)-bd_dom_sf"/>
</dbReference>
<evidence type="ECO:0000313" key="4">
    <source>
        <dbReference type="Proteomes" id="UP001165378"/>
    </source>
</evidence>
<dbReference type="InterPro" id="IPR002347">
    <property type="entry name" value="SDR_fam"/>
</dbReference>
<evidence type="ECO:0000256" key="2">
    <source>
        <dbReference type="ARBA" id="ARBA00023002"/>
    </source>
</evidence>
<organism evidence="3 4">
    <name type="scientific">Yinghuangia soli</name>
    <dbReference type="NCBI Taxonomy" id="2908204"/>
    <lineage>
        <taxon>Bacteria</taxon>
        <taxon>Bacillati</taxon>
        <taxon>Actinomycetota</taxon>
        <taxon>Actinomycetes</taxon>
        <taxon>Kitasatosporales</taxon>
        <taxon>Streptomycetaceae</taxon>
        <taxon>Yinghuangia</taxon>
    </lineage>
</organism>
<dbReference type="EMBL" id="JAKFHA010000003">
    <property type="protein sequence ID" value="MCF2527254.1"/>
    <property type="molecule type" value="Genomic_DNA"/>
</dbReference>
<evidence type="ECO:0000256" key="1">
    <source>
        <dbReference type="ARBA" id="ARBA00006484"/>
    </source>
</evidence>
<keyword evidence="2" id="KW-0560">Oxidoreductase</keyword>
<dbReference type="CDD" id="cd05233">
    <property type="entry name" value="SDR_c"/>
    <property type="match status" value="1"/>
</dbReference>
<name>A0AA41PWR9_9ACTN</name>
<reference evidence="3" key="1">
    <citation type="submission" date="2022-01" db="EMBL/GenBank/DDBJ databases">
        <title>Genome-Based Taxonomic Classification of the Phylum Actinobacteria.</title>
        <authorList>
            <person name="Gao Y."/>
        </authorList>
    </citation>
    <scope>NUCLEOTIDE SEQUENCE</scope>
    <source>
        <strain evidence="3">KLBMP 8922</strain>
    </source>
</reference>
<dbReference type="RefSeq" id="WP_235051396.1">
    <property type="nucleotide sequence ID" value="NZ_JAKFHA010000003.1"/>
</dbReference>
<dbReference type="PRINTS" id="PR00081">
    <property type="entry name" value="GDHRDH"/>
</dbReference>
<dbReference type="PANTHER" id="PTHR43391">
    <property type="entry name" value="RETINOL DEHYDROGENASE-RELATED"/>
    <property type="match status" value="1"/>
</dbReference>
<dbReference type="GO" id="GO:0016491">
    <property type="term" value="F:oxidoreductase activity"/>
    <property type="evidence" value="ECO:0007669"/>
    <property type="project" value="UniProtKB-KW"/>
</dbReference>
<keyword evidence="4" id="KW-1185">Reference proteome</keyword>
<protein>
    <submittedName>
        <fullName evidence="3">SDR family oxidoreductase</fullName>
    </submittedName>
</protein>
<dbReference type="SUPFAM" id="SSF51735">
    <property type="entry name" value="NAD(P)-binding Rossmann-fold domains"/>
    <property type="match status" value="1"/>
</dbReference>
<dbReference type="Gene3D" id="3.40.50.720">
    <property type="entry name" value="NAD(P)-binding Rossmann-like Domain"/>
    <property type="match status" value="1"/>
</dbReference>
<sequence length="242" mass="25002">MADRMRNGTGAPVTLVTGGSSGIGLEAVRRLLEAGHMVAMTGRDEKKLAAAVEELEAGEHVLALPGDAADWAAVSHAVAETVRVFGRLDNAVANAGFAVPGSVETADPDDMRAMVLTNVLGPTLLVKAALPELRRTQGRIVLVGSVAGFKNTAGNLYSVTKWAVTALAENTRMLVTGEGVGVTLLAPGRVLTPFWDDRPGGAAAAGPMLTPDQIADAIVWAVSQPEGVDVNTLVIRPIGQPN</sequence>
<comment type="similarity">
    <text evidence="1">Belongs to the short-chain dehydrogenases/reductases (SDR) family.</text>
</comment>
<accession>A0AA41PWR9</accession>
<dbReference type="Pfam" id="PF00106">
    <property type="entry name" value="adh_short"/>
    <property type="match status" value="1"/>
</dbReference>
<evidence type="ECO:0000313" key="3">
    <source>
        <dbReference type="EMBL" id="MCF2527254.1"/>
    </source>
</evidence>
<dbReference type="AlphaFoldDB" id="A0AA41PWR9"/>
<comment type="caution">
    <text evidence="3">The sequence shown here is derived from an EMBL/GenBank/DDBJ whole genome shotgun (WGS) entry which is preliminary data.</text>
</comment>
<dbReference type="Proteomes" id="UP001165378">
    <property type="component" value="Unassembled WGS sequence"/>
</dbReference>
<gene>
    <name evidence="3" type="ORF">LZ495_08510</name>
</gene>
<dbReference type="PANTHER" id="PTHR43391:SF94">
    <property type="entry name" value="OXIDOREDUCTASE-RELATED"/>
    <property type="match status" value="1"/>
</dbReference>